<evidence type="ECO:0000256" key="2">
    <source>
        <dbReference type="ARBA" id="ARBA00022638"/>
    </source>
</evidence>
<sequence length="249" mass="26869">MENFDQLLLETINTPGLLGVPDIDDERKQFEADHPQAPQRLLGPVPTISDRAIQLIITFEITSEALYEKLYQRPTWPAGKSGVTIGIGYDLGYVQAAQVGRDWTASLGAPAVQTLSLVCGLTGEAAHQALQKVTAVDVPFAAASAVFEQTSVPRTTAETAGALPGSDALSPDCLGALVSLVYNRGPSFSADGDRYTEMRAIKADVMQKNFADIPAQLRSMKRLWEGDPNAVGLLRRRELEALLFEQGLS</sequence>
<name>A0A158JHP0_9BURK</name>
<proteinExistence type="predicted"/>
<protein>
    <recommendedName>
        <fullName evidence="5">Pesticin C-terminal domain-containing protein</fullName>
    </recommendedName>
</protein>
<dbReference type="AlphaFoldDB" id="A0A158JHP0"/>
<evidence type="ECO:0008006" key="5">
    <source>
        <dbReference type="Google" id="ProtNLM"/>
    </source>
</evidence>
<gene>
    <name evidence="3" type="ORF">AWB69_07960</name>
</gene>
<dbReference type="Gene3D" id="1.10.530.40">
    <property type="match status" value="1"/>
</dbReference>
<evidence type="ECO:0000313" key="3">
    <source>
        <dbReference type="EMBL" id="SAL68165.1"/>
    </source>
</evidence>
<evidence type="ECO:0000313" key="4">
    <source>
        <dbReference type="Proteomes" id="UP000054683"/>
    </source>
</evidence>
<dbReference type="EMBL" id="FCOK02000090">
    <property type="protein sequence ID" value="SAL68165.1"/>
    <property type="molecule type" value="Genomic_DNA"/>
</dbReference>
<dbReference type="OrthoDB" id="1242806at2"/>
<dbReference type="CDD" id="cd16904">
    <property type="entry name" value="pesticin_lyz-like"/>
    <property type="match status" value="1"/>
</dbReference>
<dbReference type="Proteomes" id="UP000054683">
    <property type="component" value="Unassembled WGS sequence"/>
</dbReference>
<accession>A0A158JHP0</accession>
<dbReference type="GO" id="GO:0042742">
    <property type="term" value="P:defense response to bacterium"/>
    <property type="evidence" value="ECO:0007669"/>
    <property type="project" value="UniProtKB-KW"/>
</dbReference>
<organism evidence="3 4">
    <name type="scientific">Caballeronia udeis</name>
    <dbReference type="NCBI Taxonomy" id="1232866"/>
    <lineage>
        <taxon>Bacteria</taxon>
        <taxon>Pseudomonadati</taxon>
        <taxon>Pseudomonadota</taxon>
        <taxon>Betaproteobacteria</taxon>
        <taxon>Burkholderiales</taxon>
        <taxon>Burkholderiaceae</taxon>
        <taxon>Caballeronia</taxon>
    </lineage>
</organism>
<dbReference type="InterPro" id="IPR023347">
    <property type="entry name" value="Lysozyme_dom_sf"/>
</dbReference>
<keyword evidence="2" id="KW-0081">Bacteriolytic enzyme</keyword>
<dbReference type="GO" id="GO:0003796">
    <property type="term" value="F:lysozyme activity"/>
    <property type="evidence" value="ECO:0007669"/>
    <property type="project" value="InterPro"/>
</dbReference>
<reference evidence="3 4" key="1">
    <citation type="submission" date="2016-01" db="EMBL/GenBank/DDBJ databases">
        <authorList>
            <person name="Oliw E.H."/>
        </authorList>
    </citation>
    <scope>NUCLEOTIDE SEQUENCE [LARGE SCALE GENOMIC DNA]</scope>
    <source>
        <strain evidence="3">LMG 27134</strain>
    </source>
</reference>
<dbReference type="GO" id="GO:0031640">
    <property type="term" value="P:killing of cells of another organism"/>
    <property type="evidence" value="ECO:0007669"/>
    <property type="project" value="UniProtKB-KW"/>
</dbReference>
<evidence type="ECO:0000256" key="1">
    <source>
        <dbReference type="ARBA" id="ARBA00022529"/>
    </source>
</evidence>
<dbReference type="RefSeq" id="WP_062092074.1">
    <property type="nucleotide sequence ID" value="NZ_FCOK02000090.1"/>
</dbReference>
<keyword evidence="1" id="KW-0929">Antimicrobial</keyword>